<proteinExistence type="predicted"/>
<feature type="region of interest" description="Disordered" evidence="1">
    <location>
        <begin position="315"/>
        <end position="351"/>
    </location>
</feature>
<evidence type="ECO:0000313" key="3">
    <source>
        <dbReference type="EMBL" id="SVC05707.1"/>
    </source>
</evidence>
<accession>A0A382J2Q9</accession>
<name>A0A382J2Q9_9ZZZZ</name>
<gene>
    <name evidence="3" type="ORF">METZ01_LOCUS258561</name>
</gene>
<dbReference type="Pfam" id="PF10593">
    <property type="entry name" value="Z1"/>
    <property type="match status" value="1"/>
</dbReference>
<feature type="domain" description="Putative endonuclease Z1" evidence="2">
    <location>
        <begin position="74"/>
        <end position="305"/>
    </location>
</feature>
<sequence length="351" mass="40236">HEEVGEDLFPRSFIFSLEPPTNWIGPEKFFGITNDDDDEEVEWPLTNDVLDNEDWLPPKHKKDLVVQRDLFPESLHEAIRSFVLSCAARRARGQAKGDMSMLVHVTTFVNTQKQVREQVADELHVLKNRILYDYSSGGDIQRELEHIWNRDFRPATKALQSTDDPLQELEFADVESELKEAVGKIEVRMINGLSTDSLDYTRHPEGLAAIVVGGAKLSRGLTLEGLSVSYYLRATRMYDTLMQMGRWFGYRPGYRDLCRIYTTPEIMASYRNVVVATRELLDDFKQMQAEGGTPADFGLRVKHSPGMEITARSKIRHGTKRSVSYADTRPETTSFEIEPDRRKKTRECLES</sequence>
<dbReference type="AlphaFoldDB" id="A0A382J2Q9"/>
<feature type="non-terminal residue" evidence="3">
    <location>
        <position position="351"/>
    </location>
</feature>
<dbReference type="EMBL" id="UINC01071072">
    <property type="protein sequence ID" value="SVC05707.1"/>
    <property type="molecule type" value="Genomic_DNA"/>
</dbReference>
<feature type="non-terminal residue" evidence="3">
    <location>
        <position position="1"/>
    </location>
</feature>
<feature type="compositionally biased region" description="Basic and acidic residues" evidence="1">
    <location>
        <begin position="338"/>
        <end position="351"/>
    </location>
</feature>
<dbReference type="InterPro" id="IPR018310">
    <property type="entry name" value="Put_endonuclease_Z1-dom"/>
</dbReference>
<organism evidence="3">
    <name type="scientific">marine metagenome</name>
    <dbReference type="NCBI Taxonomy" id="408172"/>
    <lineage>
        <taxon>unclassified sequences</taxon>
        <taxon>metagenomes</taxon>
        <taxon>ecological metagenomes</taxon>
    </lineage>
</organism>
<evidence type="ECO:0000259" key="2">
    <source>
        <dbReference type="Pfam" id="PF10593"/>
    </source>
</evidence>
<reference evidence="3" key="1">
    <citation type="submission" date="2018-05" db="EMBL/GenBank/DDBJ databases">
        <authorList>
            <person name="Lanie J.A."/>
            <person name="Ng W.-L."/>
            <person name="Kazmierczak K.M."/>
            <person name="Andrzejewski T.M."/>
            <person name="Davidsen T.M."/>
            <person name="Wayne K.J."/>
            <person name="Tettelin H."/>
            <person name="Glass J.I."/>
            <person name="Rusch D."/>
            <person name="Podicherti R."/>
            <person name="Tsui H.-C.T."/>
            <person name="Winkler M.E."/>
        </authorList>
    </citation>
    <scope>NUCLEOTIDE SEQUENCE</scope>
</reference>
<protein>
    <recommendedName>
        <fullName evidence="2">Putative endonuclease Z1 domain-containing protein</fullName>
    </recommendedName>
</protein>
<evidence type="ECO:0000256" key="1">
    <source>
        <dbReference type="SAM" id="MobiDB-lite"/>
    </source>
</evidence>